<keyword evidence="2" id="KW-1185">Reference proteome</keyword>
<evidence type="ECO:0000313" key="1">
    <source>
        <dbReference type="EMBL" id="KYP31189.1"/>
    </source>
</evidence>
<proteinExistence type="predicted"/>
<evidence type="ECO:0000313" key="2">
    <source>
        <dbReference type="Proteomes" id="UP000075243"/>
    </source>
</evidence>
<name>A0A151QLL1_CAJCA</name>
<dbReference type="Gramene" id="C.cajan_47255.t">
    <property type="protein sequence ID" value="C.cajan_47255.t.cds1"/>
    <property type="gene ID" value="C.cajan_47255"/>
</dbReference>
<reference evidence="1" key="1">
    <citation type="journal article" date="2012" name="Nat. Biotechnol.">
        <title>Draft genome sequence of pigeonpea (Cajanus cajan), an orphan legume crop of resource-poor farmers.</title>
        <authorList>
            <person name="Varshney R.K."/>
            <person name="Chen W."/>
            <person name="Li Y."/>
            <person name="Bharti A.K."/>
            <person name="Saxena R.K."/>
            <person name="Schlueter J.A."/>
            <person name="Donoghue M.T."/>
            <person name="Azam S."/>
            <person name="Fan G."/>
            <person name="Whaley A.M."/>
            <person name="Farmer A.D."/>
            <person name="Sheridan J."/>
            <person name="Iwata A."/>
            <person name="Tuteja R."/>
            <person name="Penmetsa R.V."/>
            <person name="Wu W."/>
            <person name="Upadhyaya H.D."/>
            <person name="Yang S.P."/>
            <person name="Shah T."/>
            <person name="Saxena K.B."/>
            <person name="Michael T."/>
            <person name="McCombie W.R."/>
            <person name="Yang B."/>
            <person name="Zhang G."/>
            <person name="Yang H."/>
            <person name="Wang J."/>
            <person name="Spillane C."/>
            <person name="Cook D.R."/>
            <person name="May G.D."/>
            <person name="Xu X."/>
            <person name="Jackson S.A."/>
        </authorList>
    </citation>
    <scope>NUCLEOTIDE SEQUENCE [LARGE SCALE GENOMIC DNA]</scope>
</reference>
<accession>A0A151QLL1</accession>
<sequence>PNFKVFNSKLVWPKPELYLKIFKTKNVEENLSSKDIKSLMEQANYTNKYLQILGEKLAAQNPEVIKLSSISSTSSKKFEKPLFQPFKLSQKAKQNFQKAKAKATSDNSELLNKINNLLKVTTIPDTPSITEEDSSRPKTRLATKAIGVINQSYD</sequence>
<dbReference type="AlphaFoldDB" id="A0A151QLL1"/>
<feature type="non-terminal residue" evidence="1">
    <location>
        <position position="1"/>
    </location>
</feature>
<gene>
    <name evidence="1" type="ORF">KK1_048739</name>
</gene>
<organism evidence="1 2">
    <name type="scientific">Cajanus cajan</name>
    <name type="common">Pigeon pea</name>
    <name type="synonym">Cajanus indicus</name>
    <dbReference type="NCBI Taxonomy" id="3821"/>
    <lineage>
        <taxon>Eukaryota</taxon>
        <taxon>Viridiplantae</taxon>
        <taxon>Streptophyta</taxon>
        <taxon>Embryophyta</taxon>
        <taxon>Tracheophyta</taxon>
        <taxon>Spermatophyta</taxon>
        <taxon>Magnoliopsida</taxon>
        <taxon>eudicotyledons</taxon>
        <taxon>Gunneridae</taxon>
        <taxon>Pentapetalae</taxon>
        <taxon>rosids</taxon>
        <taxon>fabids</taxon>
        <taxon>Fabales</taxon>
        <taxon>Fabaceae</taxon>
        <taxon>Papilionoideae</taxon>
        <taxon>50 kb inversion clade</taxon>
        <taxon>NPAAA clade</taxon>
        <taxon>indigoferoid/millettioid clade</taxon>
        <taxon>Phaseoleae</taxon>
        <taxon>Cajanus</taxon>
    </lineage>
</organism>
<protein>
    <submittedName>
        <fullName evidence="1">Uncharacterized protein</fullName>
    </submittedName>
</protein>
<dbReference type="Proteomes" id="UP000075243">
    <property type="component" value="Unassembled WGS sequence"/>
</dbReference>
<dbReference type="EMBL" id="KQ486326">
    <property type="protein sequence ID" value="KYP31189.1"/>
    <property type="molecule type" value="Genomic_DNA"/>
</dbReference>